<evidence type="ECO:0000256" key="1">
    <source>
        <dbReference type="SAM" id="MobiDB-lite"/>
    </source>
</evidence>
<organism evidence="3">
    <name type="scientific">Torque teno mini virus 10</name>
    <dbReference type="NCBI Taxonomy" id="2065036"/>
    <lineage>
        <taxon>Viruses</taxon>
        <taxon>Monodnaviria</taxon>
        <taxon>Shotokuvirae</taxon>
        <taxon>Commensaviricota</taxon>
        <taxon>Cardeaviricetes</taxon>
        <taxon>Sanitavirales</taxon>
        <taxon>Anelloviridae</taxon>
        <taxon>Betatorquevirus</taxon>
        <taxon>Betatorquevirus homini10</taxon>
    </lineage>
</organism>
<name>A0A3S8RKC8_9VIRU</name>
<sequence>MKSKIQKQKNKHTCMTGTKDDKQLRRAVQKELQGTQHLQNILQEYRPSTSHSKHREQKAKKRRHRKKRIHHYSSSSSNSSEESSDNSSTSSSS</sequence>
<feature type="compositionally biased region" description="Basic residues" evidence="1">
    <location>
        <begin position="1"/>
        <end position="12"/>
    </location>
</feature>
<feature type="compositionally biased region" description="Basic residues" evidence="1">
    <location>
        <begin position="51"/>
        <end position="71"/>
    </location>
</feature>
<dbReference type="Pfam" id="PF05501">
    <property type="entry name" value="DUF755"/>
    <property type="match status" value="1"/>
</dbReference>
<evidence type="ECO:0000313" key="3">
    <source>
        <dbReference type="EMBL" id="AZK35879.1"/>
    </source>
</evidence>
<dbReference type="EMBL" id="MH017564">
    <property type="protein sequence ID" value="AZK35879.1"/>
    <property type="molecule type" value="Genomic_DNA"/>
</dbReference>
<dbReference type="InterPro" id="IPR008474">
    <property type="entry name" value="DUF755"/>
</dbReference>
<accession>A0A3S8RKC8</accession>
<gene>
    <name evidence="3" type="primary">ORF3</name>
</gene>
<feature type="compositionally biased region" description="Low complexity" evidence="1">
    <location>
        <begin position="73"/>
        <end position="93"/>
    </location>
</feature>
<feature type="domain" description="DUF755" evidence="2">
    <location>
        <begin position="2"/>
        <end position="93"/>
    </location>
</feature>
<reference evidence="3" key="1">
    <citation type="journal article" date="2019" name="Sci. Rep.">
        <title>Viral metagenomics revealed novel betatorquevirus species in pediatric inpatients with encephalitis/meningoencephalitis from Ghana.</title>
        <authorList>
            <person name="Eibach D."/>
            <person name="Hogan B."/>
            <person name="Sarpong N."/>
            <person name="Winter D."/>
            <person name="Struck N.S."/>
            <person name="Adu-Sarkodie Y."/>
            <person name="Owusu-Dabo E."/>
            <person name="Schmidt-Chanasit J."/>
            <person name="May J."/>
            <person name="Cadar D."/>
        </authorList>
    </citation>
    <scope>NUCLEOTIDE SEQUENCE</scope>
    <source>
        <strain evidence="3">BNI-700886-G3-CSF</strain>
    </source>
</reference>
<feature type="compositionally biased region" description="Polar residues" evidence="1">
    <location>
        <begin position="32"/>
        <end position="50"/>
    </location>
</feature>
<proteinExistence type="predicted"/>
<protein>
    <recommendedName>
        <fullName evidence="2">DUF755 domain-containing protein</fullName>
    </recommendedName>
</protein>
<feature type="region of interest" description="Disordered" evidence="1">
    <location>
        <begin position="1"/>
        <end position="93"/>
    </location>
</feature>
<evidence type="ECO:0000259" key="2">
    <source>
        <dbReference type="Pfam" id="PF05501"/>
    </source>
</evidence>